<accession>S8A645</accession>
<feature type="chain" id="PRO_5004547538" evidence="2">
    <location>
        <begin position="19"/>
        <end position="110"/>
    </location>
</feature>
<sequence length="110" mass="12463">MKFSDFIITTSLIFAVSAVPMTGQPLEARGQLSMMNEDPSCWPPNPEPHCVPILTDDEAAEMEKNTQQLIADRERAAAERQARTENARKKIEEMAKEHNRKPNLMMEPPL</sequence>
<feature type="coiled-coil region" evidence="1">
    <location>
        <begin position="59"/>
        <end position="101"/>
    </location>
</feature>
<keyword evidence="2" id="KW-0732">Signal</keyword>
<evidence type="ECO:0000313" key="3">
    <source>
        <dbReference type="EMBL" id="EPS38269.1"/>
    </source>
</evidence>
<gene>
    <name evidence="3" type="ORF">H072_8076</name>
</gene>
<keyword evidence="1" id="KW-0175">Coiled coil</keyword>
<dbReference type="Proteomes" id="UP000015100">
    <property type="component" value="Unassembled WGS sequence"/>
</dbReference>
<evidence type="ECO:0000256" key="2">
    <source>
        <dbReference type="SAM" id="SignalP"/>
    </source>
</evidence>
<dbReference type="AlphaFoldDB" id="S8A645"/>
<dbReference type="EMBL" id="AQGS01000575">
    <property type="protein sequence ID" value="EPS38269.1"/>
    <property type="molecule type" value="Genomic_DNA"/>
</dbReference>
<dbReference type="HOGENOM" id="CLU_2170973_0_0_1"/>
<reference evidence="3 4" key="1">
    <citation type="journal article" date="2013" name="PLoS Genet.">
        <title>Genomic mechanisms accounting for the adaptation to parasitism in nematode-trapping fungi.</title>
        <authorList>
            <person name="Meerupati T."/>
            <person name="Andersson K.M."/>
            <person name="Friman E."/>
            <person name="Kumar D."/>
            <person name="Tunlid A."/>
            <person name="Ahren D."/>
        </authorList>
    </citation>
    <scope>NUCLEOTIDE SEQUENCE [LARGE SCALE GENOMIC DNA]</scope>
    <source>
        <strain evidence="3 4">CBS 200.50</strain>
    </source>
</reference>
<keyword evidence="4" id="KW-1185">Reference proteome</keyword>
<protein>
    <submittedName>
        <fullName evidence="3">Uncharacterized protein</fullName>
    </submittedName>
</protein>
<organism evidence="3 4">
    <name type="scientific">Dactylellina haptotyla (strain CBS 200.50)</name>
    <name type="common">Nematode-trapping fungus</name>
    <name type="synonym">Monacrosporium haptotylum</name>
    <dbReference type="NCBI Taxonomy" id="1284197"/>
    <lineage>
        <taxon>Eukaryota</taxon>
        <taxon>Fungi</taxon>
        <taxon>Dikarya</taxon>
        <taxon>Ascomycota</taxon>
        <taxon>Pezizomycotina</taxon>
        <taxon>Orbiliomycetes</taxon>
        <taxon>Orbiliales</taxon>
        <taxon>Orbiliaceae</taxon>
        <taxon>Dactylellina</taxon>
    </lineage>
</organism>
<feature type="signal peptide" evidence="2">
    <location>
        <begin position="1"/>
        <end position="18"/>
    </location>
</feature>
<reference evidence="4" key="2">
    <citation type="submission" date="2013-04" db="EMBL/GenBank/DDBJ databases">
        <title>Genomic mechanisms accounting for the adaptation to parasitism in nematode-trapping fungi.</title>
        <authorList>
            <person name="Ahren D.G."/>
        </authorList>
    </citation>
    <scope>NUCLEOTIDE SEQUENCE [LARGE SCALE GENOMIC DNA]</scope>
    <source>
        <strain evidence="4">CBS 200.50</strain>
    </source>
</reference>
<proteinExistence type="predicted"/>
<comment type="caution">
    <text evidence="3">The sequence shown here is derived from an EMBL/GenBank/DDBJ whole genome shotgun (WGS) entry which is preliminary data.</text>
</comment>
<name>S8A645_DACHA</name>
<evidence type="ECO:0000256" key="1">
    <source>
        <dbReference type="SAM" id="Coils"/>
    </source>
</evidence>
<evidence type="ECO:0000313" key="4">
    <source>
        <dbReference type="Proteomes" id="UP000015100"/>
    </source>
</evidence>